<dbReference type="UniPathway" id="UPA00143"/>
<comment type="caution">
    <text evidence="12">The sequence shown here is derived from an EMBL/GenBank/DDBJ whole genome shotgun (WGS) entry which is preliminary data.</text>
</comment>
<dbReference type="SUPFAM" id="SSF57850">
    <property type="entry name" value="RING/U-box"/>
    <property type="match status" value="1"/>
</dbReference>
<dbReference type="GO" id="GO:0016567">
    <property type="term" value="P:protein ubiquitination"/>
    <property type="evidence" value="ECO:0007669"/>
    <property type="project" value="UniProtKB-UniPathway"/>
</dbReference>
<dbReference type="PROSITE" id="PS51382">
    <property type="entry name" value="SPX"/>
    <property type="match status" value="1"/>
</dbReference>
<protein>
    <recommendedName>
        <fullName evidence="3">RING-type E3 ubiquitin transferase</fullName>
        <ecNumber evidence="3">2.3.2.27</ecNumber>
    </recommendedName>
</protein>
<dbReference type="PROSITE" id="PS50089">
    <property type="entry name" value="ZF_RING_2"/>
    <property type="match status" value="1"/>
</dbReference>
<evidence type="ECO:0000256" key="7">
    <source>
        <dbReference type="ARBA" id="ARBA00022786"/>
    </source>
</evidence>
<dbReference type="STRING" id="3750.A0A498HYK2"/>
<dbReference type="Pfam" id="PF13445">
    <property type="entry name" value="zf-RING_UBOX"/>
    <property type="match status" value="1"/>
</dbReference>
<dbReference type="PANTHER" id="PTHR46764">
    <property type="entry name" value="E3 UBIQUITIN-PROTEIN LIGASE BAH1"/>
    <property type="match status" value="1"/>
</dbReference>
<evidence type="ECO:0000256" key="6">
    <source>
        <dbReference type="ARBA" id="ARBA00022771"/>
    </source>
</evidence>
<keyword evidence="6 9" id="KW-0863">Zinc-finger</keyword>
<dbReference type="InterPro" id="IPR033326">
    <property type="entry name" value="BAH1"/>
</dbReference>
<evidence type="ECO:0000256" key="2">
    <source>
        <dbReference type="ARBA" id="ARBA00004906"/>
    </source>
</evidence>
<dbReference type="EC" id="2.3.2.27" evidence="3"/>
<dbReference type="InterPro" id="IPR004331">
    <property type="entry name" value="SPX_dom"/>
</dbReference>
<proteinExistence type="predicted"/>
<dbReference type="InterPro" id="IPR027370">
    <property type="entry name" value="Znf-RING_euk"/>
</dbReference>
<evidence type="ECO:0000256" key="3">
    <source>
        <dbReference type="ARBA" id="ARBA00012483"/>
    </source>
</evidence>
<keyword evidence="13" id="KW-1185">Reference proteome</keyword>
<dbReference type="Pfam" id="PF02913">
    <property type="entry name" value="FAD-oxidase_C"/>
    <property type="match status" value="1"/>
</dbReference>
<dbReference type="GO" id="GO:0008270">
    <property type="term" value="F:zinc ion binding"/>
    <property type="evidence" value="ECO:0007669"/>
    <property type="project" value="UniProtKB-KW"/>
</dbReference>
<evidence type="ECO:0000256" key="9">
    <source>
        <dbReference type="PROSITE-ProRule" id="PRU00175"/>
    </source>
</evidence>
<accession>A0A498HYK2</accession>
<evidence type="ECO:0000256" key="5">
    <source>
        <dbReference type="ARBA" id="ARBA00022723"/>
    </source>
</evidence>
<evidence type="ECO:0000313" key="13">
    <source>
        <dbReference type="Proteomes" id="UP000290289"/>
    </source>
</evidence>
<dbReference type="InterPro" id="IPR001841">
    <property type="entry name" value="Znf_RING"/>
</dbReference>
<comment type="catalytic activity">
    <reaction evidence="1">
        <text>S-ubiquitinyl-[E2 ubiquitin-conjugating enzyme]-L-cysteine + [acceptor protein]-L-lysine = [E2 ubiquitin-conjugating enzyme]-L-cysteine + N(6)-ubiquitinyl-[acceptor protein]-L-lysine.</text>
        <dbReference type="EC" id="2.3.2.27"/>
    </reaction>
</comment>
<feature type="domain" description="RING-type" evidence="10">
    <location>
        <begin position="212"/>
        <end position="261"/>
    </location>
</feature>
<reference evidence="12 13" key="1">
    <citation type="submission" date="2018-10" db="EMBL/GenBank/DDBJ databases">
        <title>A high-quality apple genome assembly.</title>
        <authorList>
            <person name="Hu J."/>
        </authorList>
    </citation>
    <scope>NUCLEOTIDE SEQUENCE [LARGE SCALE GENOMIC DNA]</scope>
    <source>
        <strain evidence="13">cv. HFTH1</strain>
        <tissue evidence="12">Young leaf</tissue>
    </source>
</reference>
<dbReference type="CDD" id="cd14482">
    <property type="entry name" value="SPX_BAH1-like"/>
    <property type="match status" value="1"/>
</dbReference>
<dbReference type="InterPro" id="IPR013083">
    <property type="entry name" value="Znf_RING/FYVE/PHD"/>
</dbReference>
<dbReference type="PANTHER" id="PTHR46764:SF2">
    <property type="entry name" value="E3 UBIQUITIN-PROTEIN LIGASE BAH1-LIKE-RELATED"/>
    <property type="match status" value="1"/>
</dbReference>
<keyword evidence="5" id="KW-0479">Metal-binding</keyword>
<comment type="pathway">
    <text evidence="2">Protein modification; protein ubiquitination.</text>
</comment>
<dbReference type="Gene3D" id="3.30.40.10">
    <property type="entry name" value="Zinc/RING finger domain, C3HC4 (zinc finger)"/>
    <property type="match status" value="1"/>
</dbReference>
<dbReference type="EMBL" id="RDQH01000340">
    <property type="protein sequence ID" value="RXH76456.1"/>
    <property type="molecule type" value="Genomic_DNA"/>
</dbReference>
<dbReference type="CDD" id="cd23127">
    <property type="entry name" value="RING-HC_BAH1-like"/>
    <property type="match status" value="1"/>
</dbReference>
<name>A0A498HYK2_MALDO</name>
<evidence type="ECO:0000256" key="8">
    <source>
        <dbReference type="ARBA" id="ARBA00022833"/>
    </source>
</evidence>
<evidence type="ECO:0000259" key="10">
    <source>
        <dbReference type="PROSITE" id="PS50089"/>
    </source>
</evidence>
<dbReference type="PROSITE" id="PS00518">
    <property type="entry name" value="ZF_RING_1"/>
    <property type="match status" value="1"/>
</dbReference>
<evidence type="ECO:0000256" key="4">
    <source>
        <dbReference type="ARBA" id="ARBA00022679"/>
    </source>
</evidence>
<gene>
    <name evidence="12" type="ORF">DVH24_019344</name>
</gene>
<evidence type="ECO:0000313" key="12">
    <source>
        <dbReference type="EMBL" id="RXH76456.1"/>
    </source>
</evidence>
<dbReference type="GO" id="GO:0050660">
    <property type="term" value="F:flavin adenine dinucleotide binding"/>
    <property type="evidence" value="ECO:0007669"/>
    <property type="project" value="InterPro"/>
</dbReference>
<keyword evidence="4" id="KW-0808">Transferase</keyword>
<dbReference type="InterPro" id="IPR017907">
    <property type="entry name" value="Znf_RING_CS"/>
</dbReference>
<dbReference type="AlphaFoldDB" id="A0A498HYK2"/>
<dbReference type="Proteomes" id="UP000290289">
    <property type="component" value="Chromosome 14"/>
</dbReference>
<evidence type="ECO:0000259" key="11">
    <source>
        <dbReference type="PROSITE" id="PS51382"/>
    </source>
</evidence>
<dbReference type="InterPro" id="IPR004113">
    <property type="entry name" value="FAD-bd_oxidored_4_C"/>
</dbReference>
<evidence type="ECO:0000256" key="1">
    <source>
        <dbReference type="ARBA" id="ARBA00000900"/>
    </source>
</evidence>
<feature type="domain" description="SPX" evidence="11">
    <location>
        <begin position="1"/>
        <end position="145"/>
    </location>
</feature>
<keyword evidence="8" id="KW-0862">Zinc</keyword>
<organism evidence="12 13">
    <name type="scientific">Malus domestica</name>
    <name type="common">Apple</name>
    <name type="synonym">Pyrus malus</name>
    <dbReference type="NCBI Taxonomy" id="3750"/>
    <lineage>
        <taxon>Eukaryota</taxon>
        <taxon>Viridiplantae</taxon>
        <taxon>Streptophyta</taxon>
        <taxon>Embryophyta</taxon>
        <taxon>Tracheophyta</taxon>
        <taxon>Spermatophyta</taxon>
        <taxon>Magnoliopsida</taxon>
        <taxon>eudicotyledons</taxon>
        <taxon>Gunneridae</taxon>
        <taxon>Pentapetalae</taxon>
        <taxon>rosids</taxon>
        <taxon>fabids</taxon>
        <taxon>Rosales</taxon>
        <taxon>Rosaceae</taxon>
        <taxon>Amygdaloideae</taxon>
        <taxon>Maleae</taxon>
        <taxon>Malus</taxon>
    </lineage>
</organism>
<dbReference type="GO" id="GO:0061630">
    <property type="term" value="F:ubiquitin protein ligase activity"/>
    <property type="evidence" value="ECO:0007669"/>
    <property type="project" value="UniProtKB-EC"/>
</dbReference>
<keyword evidence="7" id="KW-0833">Ubl conjugation pathway</keyword>
<dbReference type="SMART" id="SM00184">
    <property type="entry name" value="RING"/>
    <property type="match status" value="1"/>
</dbReference>
<sequence>MKFGETYTEFLHKEKIRFSENCSHVEYKRLKNVLKTCQNCSHESSAAQGQEVCDQAFFTELMKEVSDIALCFSLRVRHLLHLHVATGAQRYLLRLRQCFVNDQQAMVEKGRMLIEYVTMNAIAIRKILEKYDKIHSSENGKLFKSKMRAQHIEILQSPWLIELGAFYLNLDGLDDEELNEVSGRFSCDLDAAPPTITLMLPDNLKMEYDLTCAVCLETVFNPYALSCGHLFCKSCACAAASVFIFQGPKSAGLDAKCPLCREAGVFAKAVHMLELDLLLKTRCKDYWKERYNAERTEIVKQTKEFWDMQAKYAVAMCNLPSTKDATDVSIATMLSGIQVSRVELLDEVQVRAINIANGKNLPETTTLMFESIGTGLGPFYLDCHLLFILNFNFG</sequence>